<dbReference type="OrthoDB" id="3268648at2"/>
<evidence type="ECO:0000313" key="3">
    <source>
        <dbReference type="Proteomes" id="UP000193711"/>
    </source>
</evidence>
<feature type="region of interest" description="Disordered" evidence="1">
    <location>
        <begin position="182"/>
        <end position="225"/>
    </location>
</feature>
<dbReference type="STRING" id="1891671.SAMN06295885_2640"/>
<gene>
    <name evidence="2" type="ORF">SAMN06295885_2640</name>
</gene>
<feature type="compositionally biased region" description="Low complexity" evidence="1">
    <location>
        <begin position="191"/>
        <end position="225"/>
    </location>
</feature>
<protein>
    <recommendedName>
        <fullName evidence="4">Peptidoglycan binding domain-containing protein</fullName>
    </recommendedName>
</protein>
<evidence type="ECO:0000313" key="2">
    <source>
        <dbReference type="EMBL" id="SMH45855.1"/>
    </source>
</evidence>
<dbReference type="RefSeq" id="WP_085477006.1">
    <property type="nucleotide sequence ID" value="NZ_FXBM01000002.1"/>
</dbReference>
<accession>A0A1X7P4Y1</accession>
<keyword evidence="3" id="KW-1185">Reference proteome</keyword>
<name>A0A1X7P4Y1_9MICO</name>
<sequence length="414" mass="41547">MTERPHVRLPAIARPRTLLAFVAVVALVGATGYLLGASTSSTADLDAVAAQAPPAVDAAVELRSITPARSIQGTVAAGDTVTVPFTGITAPAVLPFVTEVGAGAGAALTNGGLLIAVAGQPRIALRTSSPLYRDLRVGDVGADVESFEAALKAAVGGEFDVDDTVTALTLEAAEELWDGLGYDLPSEEGEATAASSTGTSGTASTSTVTPAAAPGSPAVPAATPAEPEPYVDVTQIVQLPSDSVTVLSILAPGDTATADAPLATLQTSPRRIVARATVVDAEAFSPEAPLVLRTDGRSEQSARVGRLGDFVDSDGTAQSAPGRDVLVDLPADWSDLAESSTVTITTVEAGAPVLAVPLAAVQDASAAPFVVVVRAAEFARDEEVAITVLASGDGWVQIDEASGLVEGDSIAVSP</sequence>
<dbReference type="AlphaFoldDB" id="A0A1X7P4Y1"/>
<evidence type="ECO:0000256" key="1">
    <source>
        <dbReference type="SAM" id="MobiDB-lite"/>
    </source>
</evidence>
<reference evidence="3" key="1">
    <citation type="submission" date="2017-04" db="EMBL/GenBank/DDBJ databases">
        <authorList>
            <person name="Varghese N."/>
            <person name="Submissions S."/>
        </authorList>
    </citation>
    <scope>NUCLEOTIDE SEQUENCE [LARGE SCALE GENOMIC DNA]</scope>
    <source>
        <strain evidence="3">VKM Ac-2121</strain>
    </source>
</reference>
<organism evidence="2 3">
    <name type="scientific">Rathayibacter oskolensis</name>
    <dbReference type="NCBI Taxonomy" id="1891671"/>
    <lineage>
        <taxon>Bacteria</taxon>
        <taxon>Bacillati</taxon>
        <taxon>Actinomycetota</taxon>
        <taxon>Actinomycetes</taxon>
        <taxon>Micrococcales</taxon>
        <taxon>Microbacteriaceae</taxon>
        <taxon>Rathayibacter</taxon>
    </lineage>
</organism>
<dbReference type="Gene3D" id="2.40.420.20">
    <property type="match status" value="1"/>
</dbReference>
<evidence type="ECO:0008006" key="4">
    <source>
        <dbReference type="Google" id="ProtNLM"/>
    </source>
</evidence>
<dbReference type="EMBL" id="FXBM01000002">
    <property type="protein sequence ID" value="SMH45855.1"/>
    <property type="molecule type" value="Genomic_DNA"/>
</dbReference>
<dbReference type="Proteomes" id="UP000193711">
    <property type="component" value="Unassembled WGS sequence"/>
</dbReference>
<proteinExistence type="predicted"/>